<keyword evidence="2" id="KW-1185">Reference proteome</keyword>
<evidence type="ECO:0000313" key="2">
    <source>
        <dbReference type="Proteomes" id="UP000035763"/>
    </source>
</evidence>
<dbReference type="SUPFAM" id="SSF51556">
    <property type="entry name" value="Metallo-dependent hydrolases"/>
    <property type="match status" value="1"/>
</dbReference>
<dbReference type="RefSeq" id="WP_048697439.1">
    <property type="nucleotide sequence ID" value="NZ_HG764815.1"/>
</dbReference>
<keyword evidence="1" id="KW-0378">Hydrolase</keyword>
<proteinExistence type="predicted"/>
<dbReference type="PROSITE" id="PS51365">
    <property type="entry name" value="RENAL_DIPEPTIDASE_2"/>
    <property type="match status" value="1"/>
</dbReference>
<gene>
    <name evidence="1" type="ORF">BN11_1460002</name>
</gene>
<keyword evidence="1" id="KW-0645">Protease</keyword>
<reference evidence="1 2" key="1">
    <citation type="journal article" date="2013" name="ISME J.">
        <title>A metabolic model for members of the genus Tetrasphaera involved in enhanced biological phosphorus removal.</title>
        <authorList>
            <person name="Kristiansen R."/>
            <person name="Nguyen H.T.T."/>
            <person name="Saunders A.M."/>
            <person name="Nielsen J.L."/>
            <person name="Wimmer R."/>
            <person name="Le V.Q."/>
            <person name="McIlroy S.J."/>
            <person name="Petrovski S."/>
            <person name="Seviour R.J."/>
            <person name="Calteau A."/>
            <person name="Nielsen K.L."/>
            <person name="Nielsen P.H."/>
        </authorList>
    </citation>
    <scope>NUCLEOTIDE SEQUENCE [LARGE SCALE GENOMIC DNA]</scope>
    <source>
        <strain evidence="1 2">Ben110</strain>
    </source>
</reference>
<dbReference type="GO" id="GO:0070573">
    <property type="term" value="F:metallodipeptidase activity"/>
    <property type="evidence" value="ECO:0007669"/>
    <property type="project" value="InterPro"/>
</dbReference>
<dbReference type="STRING" id="1193182.BN11_1460002"/>
<evidence type="ECO:0000313" key="1">
    <source>
        <dbReference type="EMBL" id="CCH72233.1"/>
    </source>
</evidence>
<dbReference type="AlphaFoldDB" id="W6JSV4"/>
<comment type="caution">
    <text evidence="1">The sequence shown here is derived from an EMBL/GenBank/DDBJ whole genome shotgun (WGS) entry which is preliminary data.</text>
</comment>
<accession>W6JSV4</accession>
<dbReference type="CDD" id="cd01301">
    <property type="entry name" value="rDP_like"/>
    <property type="match status" value="1"/>
</dbReference>
<dbReference type="Pfam" id="PF01244">
    <property type="entry name" value="Peptidase_M19"/>
    <property type="match status" value="1"/>
</dbReference>
<dbReference type="PANTHER" id="PTHR10443">
    <property type="entry name" value="MICROSOMAL DIPEPTIDASE"/>
    <property type="match status" value="1"/>
</dbReference>
<dbReference type="EC" id="3.4.13.19" evidence="1"/>
<sequence length="374" mass="40053">MSPLDLASLLAADPIVDGHNDLPWELRDLEGYDFDQLDIAVRGTRTHTDLVRLREGGVGGQFWSVFAPGTYAPVDAVTATFEQLDCVHRMVARYADQLALATTAEQVRAAWADGRIACLLGAEGGHCIANSVGTLRMMRRLGVRYMTLTHNQNNDWADSATDEPRHGGLTDFGRDVVREMNRIGMLVDISHGAVTTMHAALDTSTVPVIASHSSARAITDHPRNVPDEVLSRLAAQGGVCMATFVPYFVNQDAADWTTAAKAAVRAAGLDPDDESGRAFRESYAAAHPAPGATLADVVAHVEHLREVAGIDHIGLGGDYDGVDQLPQGLEDVSTYPRLLAVLAERGWSAADLAKLTSRNILRVLQAADDATAGT</sequence>
<dbReference type="InterPro" id="IPR008257">
    <property type="entry name" value="Pept_M19"/>
</dbReference>
<dbReference type="PANTHER" id="PTHR10443:SF12">
    <property type="entry name" value="DIPEPTIDASE"/>
    <property type="match status" value="1"/>
</dbReference>
<dbReference type="EMBL" id="CAJA01000053">
    <property type="protein sequence ID" value="CCH72233.1"/>
    <property type="molecule type" value="Genomic_DNA"/>
</dbReference>
<dbReference type="InterPro" id="IPR032466">
    <property type="entry name" value="Metal_Hydrolase"/>
</dbReference>
<keyword evidence="1" id="KW-0224">Dipeptidase</keyword>
<dbReference type="Gene3D" id="3.20.20.140">
    <property type="entry name" value="Metal-dependent hydrolases"/>
    <property type="match status" value="1"/>
</dbReference>
<dbReference type="OrthoDB" id="9804920at2"/>
<dbReference type="Proteomes" id="UP000035763">
    <property type="component" value="Unassembled WGS sequence"/>
</dbReference>
<organism evidence="1 2">
    <name type="scientific">Nostocoides australiense Ben110</name>
    <dbReference type="NCBI Taxonomy" id="1193182"/>
    <lineage>
        <taxon>Bacteria</taxon>
        <taxon>Bacillati</taxon>
        <taxon>Actinomycetota</taxon>
        <taxon>Actinomycetes</taxon>
        <taxon>Micrococcales</taxon>
        <taxon>Intrasporangiaceae</taxon>
        <taxon>Nostocoides</taxon>
    </lineage>
</organism>
<protein>
    <submittedName>
        <fullName evidence="1">Membrane dipeptidase</fullName>
        <ecNumber evidence="1">3.4.13.19</ecNumber>
    </submittedName>
</protein>
<name>W6JSV4_9MICO</name>
<dbReference type="GO" id="GO:0006508">
    <property type="term" value="P:proteolysis"/>
    <property type="evidence" value="ECO:0007669"/>
    <property type="project" value="InterPro"/>
</dbReference>